<reference evidence="1" key="1">
    <citation type="submission" date="2007-06" db="EMBL/GenBank/DDBJ databases">
        <authorList>
            <person name="Fulton L."/>
            <person name="Clifton S."/>
            <person name="Fulton B."/>
            <person name="Xu J."/>
            <person name="Minx P."/>
            <person name="Pepin K.H."/>
            <person name="Johnson M."/>
            <person name="Thiruvilangam P."/>
            <person name="Bhonagiri V."/>
            <person name="Nash W.E."/>
            <person name="Mardis E.R."/>
            <person name="Wilson R.K."/>
        </authorList>
    </citation>
    <scope>NUCLEOTIDE SEQUENCE [LARGE SCALE GENOMIC DNA]</scope>
    <source>
        <strain evidence="1">ATCC 8492</strain>
    </source>
</reference>
<keyword evidence="2" id="KW-1185">Reference proteome</keyword>
<organism evidence="1 2">
    <name type="scientific">Bacteroides uniformis (strain ATCC 8492 / DSM 6597 / CCUG 4942 / CIP 103695 / JCM 5828 / KCTC 5204 / NCTC 13054 / VPI 0061)</name>
    <dbReference type="NCBI Taxonomy" id="411479"/>
    <lineage>
        <taxon>Bacteria</taxon>
        <taxon>Pseudomonadati</taxon>
        <taxon>Bacteroidota</taxon>
        <taxon>Bacteroidia</taxon>
        <taxon>Bacteroidales</taxon>
        <taxon>Bacteroidaceae</taxon>
        <taxon>Bacteroides</taxon>
    </lineage>
</organism>
<dbReference type="EMBL" id="AAYH02000047">
    <property type="protein sequence ID" value="EDO52809.1"/>
    <property type="molecule type" value="Genomic_DNA"/>
</dbReference>
<dbReference type="Proteomes" id="UP000004110">
    <property type="component" value="Unassembled WGS sequence"/>
</dbReference>
<accession>A0ABC9N7R6</accession>
<reference evidence="1" key="2">
    <citation type="submission" date="2013-11" db="EMBL/GenBank/DDBJ databases">
        <title>Draft genome sequence of Bacteroides uniformis (ATCC 8492).</title>
        <authorList>
            <person name="Sudarsanam P."/>
            <person name="Ley R."/>
            <person name="Guruge J."/>
            <person name="Turnbaugh P.J."/>
            <person name="Mahowald M."/>
            <person name="Liep D."/>
            <person name="Gordon J."/>
        </authorList>
    </citation>
    <scope>NUCLEOTIDE SEQUENCE</scope>
    <source>
        <strain evidence="1">ATCC 8492</strain>
    </source>
</reference>
<dbReference type="AlphaFoldDB" id="A0ABC9N7R6"/>
<gene>
    <name evidence="1" type="ORF">BACUNI_03604</name>
</gene>
<evidence type="ECO:0000313" key="2">
    <source>
        <dbReference type="Proteomes" id="UP000004110"/>
    </source>
</evidence>
<sequence length="53" mass="6235">MQTALHALQTPHKKSLFSRNGFSSFNYSQKQKTVNGTQFKMKKREVSRLPQFF</sequence>
<evidence type="ECO:0000313" key="1">
    <source>
        <dbReference type="EMBL" id="EDO52809.1"/>
    </source>
</evidence>
<proteinExistence type="predicted"/>
<protein>
    <submittedName>
        <fullName evidence="1">Uncharacterized protein</fullName>
    </submittedName>
</protein>
<comment type="caution">
    <text evidence="1">The sequence shown here is derived from an EMBL/GenBank/DDBJ whole genome shotgun (WGS) entry which is preliminary data.</text>
</comment>
<name>A0ABC9N7R6_BACUC</name>